<evidence type="ECO:0000256" key="1">
    <source>
        <dbReference type="ARBA" id="ARBA00009748"/>
    </source>
</evidence>
<gene>
    <name evidence="4" type="ORF">GUJ93_ZPchr0007g3206</name>
</gene>
<sequence>MRRRKTTTERHVEAVAGLATARRHVEVATERRRQQRASAGRGDREGKGLGHWTSSGADAGLLLRLKTVLQTSRKCLCVLVKDRDDPNLGLKINVTKALALPSLCNAPANISECPSTPFLSLHHNIILQ</sequence>
<evidence type="ECO:0000313" key="5">
    <source>
        <dbReference type="Proteomes" id="UP000729402"/>
    </source>
</evidence>
<dbReference type="AlphaFoldDB" id="A0A8J5VUA1"/>
<dbReference type="Proteomes" id="UP000729402">
    <property type="component" value="Unassembled WGS sequence"/>
</dbReference>
<feature type="domain" description="Bifunctional inhibitor/plant lipid transfer protein/seed storage helical" evidence="3">
    <location>
        <begin position="65"/>
        <end position="113"/>
    </location>
</feature>
<evidence type="ECO:0000259" key="3">
    <source>
        <dbReference type="Pfam" id="PF14368"/>
    </source>
</evidence>
<name>A0A8J5VUA1_ZIZPA</name>
<comment type="similarity">
    <text evidence="1">Belongs to the plant LTP family.</text>
</comment>
<dbReference type="CDD" id="cd00010">
    <property type="entry name" value="AAI_LTSS"/>
    <property type="match status" value="1"/>
</dbReference>
<reference evidence="4" key="2">
    <citation type="submission" date="2021-02" db="EMBL/GenBank/DDBJ databases">
        <authorList>
            <person name="Kimball J.A."/>
            <person name="Haas M.W."/>
            <person name="Macchietto M."/>
            <person name="Kono T."/>
            <person name="Duquette J."/>
            <person name="Shao M."/>
        </authorList>
    </citation>
    <scope>NUCLEOTIDE SEQUENCE</scope>
    <source>
        <tissue evidence="4">Fresh leaf tissue</tissue>
    </source>
</reference>
<reference evidence="4" key="1">
    <citation type="journal article" date="2021" name="bioRxiv">
        <title>Whole Genome Assembly and Annotation of Northern Wild Rice, Zizania palustris L., Supports a Whole Genome Duplication in the Zizania Genus.</title>
        <authorList>
            <person name="Haas M."/>
            <person name="Kono T."/>
            <person name="Macchietto M."/>
            <person name="Millas R."/>
            <person name="McGilp L."/>
            <person name="Shao M."/>
            <person name="Duquette J."/>
            <person name="Hirsch C.N."/>
            <person name="Kimball J."/>
        </authorList>
    </citation>
    <scope>NUCLEOTIDE SEQUENCE</scope>
    <source>
        <tissue evidence="4">Fresh leaf tissue</tissue>
    </source>
</reference>
<dbReference type="InterPro" id="IPR016140">
    <property type="entry name" value="Bifunc_inhib/LTP/seed_store"/>
</dbReference>
<dbReference type="OrthoDB" id="1938537at2759"/>
<feature type="compositionally biased region" description="Basic and acidic residues" evidence="2">
    <location>
        <begin position="23"/>
        <end position="32"/>
    </location>
</feature>
<dbReference type="InterPro" id="IPR043325">
    <property type="entry name" value="LTSS"/>
</dbReference>
<keyword evidence="5" id="KW-1185">Reference proteome</keyword>
<dbReference type="Pfam" id="PF14368">
    <property type="entry name" value="LTP_2"/>
    <property type="match status" value="1"/>
</dbReference>
<dbReference type="EMBL" id="JAAALK010000282">
    <property type="protein sequence ID" value="KAG8081030.1"/>
    <property type="molecule type" value="Genomic_DNA"/>
</dbReference>
<protein>
    <recommendedName>
        <fullName evidence="3">Bifunctional inhibitor/plant lipid transfer protein/seed storage helical domain-containing protein</fullName>
    </recommendedName>
</protein>
<dbReference type="PANTHER" id="PTHR33044">
    <property type="entry name" value="BIFUNCTIONAL INHIBITOR/LIPID-TRANSFER PROTEIN/SEED STORAGE 2S ALBUMIN SUPERFAMILY PROTEIN-RELATED"/>
    <property type="match status" value="1"/>
</dbReference>
<comment type="caution">
    <text evidence="4">The sequence shown here is derived from an EMBL/GenBank/DDBJ whole genome shotgun (WGS) entry which is preliminary data.</text>
</comment>
<organism evidence="4 5">
    <name type="scientific">Zizania palustris</name>
    <name type="common">Northern wild rice</name>
    <dbReference type="NCBI Taxonomy" id="103762"/>
    <lineage>
        <taxon>Eukaryota</taxon>
        <taxon>Viridiplantae</taxon>
        <taxon>Streptophyta</taxon>
        <taxon>Embryophyta</taxon>
        <taxon>Tracheophyta</taxon>
        <taxon>Spermatophyta</taxon>
        <taxon>Magnoliopsida</taxon>
        <taxon>Liliopsida</taxon>
        <taxon>Poales</taxon>
        <taxon>Poaceae</taxon>
        <taxon>BOP clade</taxon>
        <taxon>Oryzoideae</taxon>
        <taxon>Oryzeae</taxon>
        <taxon>Zizaniinae</taxon>
        <taxon>Zizania</taxon>
    </lineage>
</organism>
<accession>A0A8J5VUA1</accession>
<feature type="region of interest" description="Disordered" evidence="2">
    <location>
        <begin position="23"/>
        <end position="55"/>
    </location>
</feature>
<evidence type="ECO:0000313" key="4">
    <source>
        <dbReference type="EMBL" id="KAG8081030.1"/>
    </source>
</evidence>
<evidence type="ECO:0000256" key="2">
    <source>
        <dbReference type="SAM" id="MobiDB-lite"/>
    </source>
</evidence>
<proteinExistence type="inferred from homology"/>